<proteinExistence type="predicted"/>
<dbReference type="PaxDb" id="195103-CPF_1637"/>
<reference evidence="2 3" key="1">
    <citation type="journal article" date="2006" name="Genome Res.">
        <title>Skewed genomic variability in strains of the toxigenic bacterial pathogen, Clostridium perfringens.</title>
        <authorList>
            <person name="Myers G.S."/>
            <person name="Rasko D.A."/>
            <person name="Cheung J.K."/>
            <person name="Ravel J."/>
            <person name="Seshadri R."/>
            <person name="Deboy R.T."/>
            <person name="Ren Q."/>
            <person name="Varga J."/>
            <person name="Awad M.M."/>
            <person name="Brinkac L.M."/>
            <person name="Daugherty S.C."/>
            <person name="Haft D.H."/>
            <person name="Dodson R.J."/>
            <person name="Madupu R."/>
            <person name="Nelson W.C."/>
            <person name="Rosovitz M.J."/>
            <person name="Sullivan S.A."/>
            <person name="Khouri H."/>
            <person name="Dimitrov G.I."/>
            <person name="Watkins K.L."/>
            <person name="Mulligan S."/>
            <person name="Benton J."/>
            <person name="Radune D."/>
            <person name="Fisher D.J."/>
            <person name="Atkins H.S."/>
            <person name="Hiscox T."/>
            <person name="Jost B.H."/>
            <person name="Billington S.J."/>
            <person name="Songer J.G."/>
            <person name="McClane B.A."/>
            <person name="Titball R.W."/>
            <person name="Rood J.I."/>
            <person name="Melville S.B."/>
            <person name="Paulsen I.T."/>
        </authorList>
    </citation>
    <scope>NUCLEOTIDE SEQUENCE [LARGE SCALE GENOMIC DNA]</scope>
    <source>
        <strain evidence="3">ATCC 13124 / DSM 756 / JCM 1290 / NCIMB 6125 / NCTC 8237 / S 107 / Type A</strain>
    </source>
</reference>
<evidence type="ECO:0000313" key="3">
    <source>
        <dbReference type="Proteomes" id="UP000001823"/>
    </source>
</evidence>
<keyword evidence="1" id="KW-0812">Transmembrane</keyword>
<dbReference type="KEGG" id="cpf:CPF_1637"/>
<name>A0A0H2YU38_CLOP1</name>
<protein>
    <recommendedName>
        <fullName evidence="4">VCBS repeat-containing protein</fullName>
    </recommendedName>
</protein>
<keyword evidence="1" id="KW-0472">Membrane</keyword>
<dbReference type="RefSeq" id="WP_011590823.1">
    <property type="nucleotide sequence ID" value="NC_008261.1"/>
</dbReference>
<keyword evidence="3" id="KW-1185">Reference proteome</keyword>
<gene>
    <name evidence="2" type="ordered locus">CPF_1637</name>
</gene>
<evidence type="ECO:0000256" key="1">
    <source>
        <dbReference type="SAM" id="Phobius"/>
    </source>
</evidence>
<evidence type="ECO:0000313" key="2">
    <source>
        <dbReference type="EMBL" id="ABG84602.1"/>
    </source>
</evidence>
<dbReference type="Proteomes" id="UP000001823">
    <property type="component" value="Chromosome"/>
</dbReference>
<evidence type="ECO:0008006" key="4">
    <source>
        <dbReference type="Google" id="ProtNLM"/>
    </source>
</evidence>
<dbReference type="AlphaFoldDB" id="A0A0H2YU38"/>
<dbReference type="eggNOG" id="ENOG50334KY">
    <property type="taxonomic scope" value="Bacteria"/>
</dbReference>
<organism evidence="2 3">
    <name type="scientific">Clostridium perfringens (strain ATCC 13124 / DSM 756 / JCM 1290 / NCIMB 6125 / NCTC 8237 / Type A)</name>
    <dbReference type="NCBI Taxonomy" id="195103"/>
    <lineage>
        <taxon>Bacteria</taxon>
        <taxon>Bacillati</taxon>
        <taxon>Bacillota</taxon>
        <taxon>Clostridia</taxon>
        <taxon>Eubacteriales</taxon>
        <taxon>Clostridiaceae</taxon>
        <taxon>Clostridium</taxon>
    </lineage>
</organism>
<feature type="transmembrane region" description="Helical" evidence="1">
    <location>
        <begin position="12"/>
        <end position="29"/>
    </location>
</feature>
<dbReference type="EMBL" id="CP000246">
    <property type="protein sequence ID" value="ABG84602.1"/>
    <property type="molecule type" value="Genomic_DNA"/>
</dbReference>
<dbReference type="GeneID" id="93002074"/>
<keyword evidence="1" id="KW-1133">Transmembrane helix</keyword>
<sequence length="307" mass="35342">MTLKNKNNLIKHLSFITIILISFTLIFTFKDNSTKSVINENTIKETIKSDLNGDGKEDCLYIELGSENNYIINATINEKSYELTPNKTINSLGNFSPNRPITLNLLDLDRNNIKEIIVQSSEEDSSIQHLFKWTGNGFEDIFYSTNNILGIVDSNNGKTPKILSFSLGDSKENIQKYMLLNKKFKNISYDTVEPTGLYSIISFIDIISLNYEISELPNIFATYISKEDLSQIWRLEKESYYYDFQEAFFMDIAWNNTGEATNCSWTLNFNKIPKENPNNKSQVKFIIQLEKINDTFLISSINLNINK</sequence>
<accession>A0A0H2YU38</accession>
<dbReference type="HOGENOM" id="CLU_077900_0_0_9"/>